<evidence type="ECO:0000256" key="2">
    <source>
        <dbReference type="ARBA" id="ARBA00004323"/>
    </source>
</evidence>
<evidence type="ECO:0000313" key="18">
    <source>
        <dbReference type="EMBL" id="KAK9761893.1"/>
    </source>
</evidence>
<evidence type="ECO:0000256" key="17">
    <source>
        <dbReference type="SAM" id="Phobius"/>
    </source>
</evidence>
<evidence type="ECO:0000256" key="11">
    <source>
        <dbReference type="ARBA" id="ARBA00023034"/>
    </source>
</evidence>
<organism evidence="18 19">
    <name type="scientific">Basidiobolus ranarum</name>
    <dbReference type="NCBI Taxonomy" id="34480"/>
    <lineage>
        <taxon>Eukaryota</taxon>
        <taxon>Fungi</taxon>
        <taxon>Fungi incertae sedis</taxon>
        <taxon>Zoopagomycota</taxon>
        <taxon>Entomophthoromycotina</taxon>
        <taxon>Basidiobolomycetes</taxon>
        <taxon>Basidiobolales</taxon>
        <taxon>Basidiobolaceae</taxon>
        <taxon>Basidiobolus</taxon>
    </lineage>
</organism>
<reference evidence="18 19" key="1">
    <citation type="submission" date="2023-04" db="EMBL/GenBank/DDBJ databases">
        <title>Genome of Basidiobolus ranarum AG-B5.</title>
        <authorList>
            <person name="Stajich J.E."/>
            <person name="Carter-House D."/>
            <person name="Gryganskyi A."/>
        </authorList>
    </citation>
    <scope>NUCLEOTIDE SEQUENCE [LARGE SCALE GENOMIC DNA]</scope>
    <source>
        <strain evidence="18 19">AG-B5</strain>
    </source>
</reference>
<dbReference type="InterPro" id="IPR004139">
    <property type="entry name" value="Glyco_trans_13"/>
</dbReference>
<dbReference type="Proteomes" id="UP001479436">
    <property type="component" value="Unassembled WGS sequence"/>
</dbReference>
<evidence type="ECO:0000256" key="5">
    <source>
        <dbReference type="ARBA" id="ARBA00022676"/>
    </source>
</evidence>
<keyword evidence="9" id="KW-0735">Signal-anchor</keyword>
<dbReference type="Gene3D" id="3.90.550.10">
    <property type="entry name" value="Spore Coat Polysaccharide Biosynthesis Protein SpsA, Chain A"/>
    <property type="match status" value="1"/>
</dbReference>
<dbReference type="PANTHER" id="PTHR10468:SF0">
    <property type="entry name" value="ALPHA-1,3-MANNOSYL-GLYCOPROTEIN 2-BETA-N-ACETYLGLUCOSAMINYLTRANSFERASE"/>
    <property type="match status" value="1"/>
</dbReference>
<evidence type="ECO:0000256" key="13">
    <source>
        <dbReference type="ARBA" id="ARBA00023211"/>
    </source>
</evidence>
<keyword evidence="13" id="KW-0464">Manganese</keyword>
<keyword evidence="7 17" id="KW-0812">Transmembrane</keyword>
<evidence type="ECO:0000256" key="3">
    <source>
        <dbReference type="ARBA" id="ARBA00004922"/>
    </source>
</evidence>
<feature type="transmembrane region" description="Helical" evidence="17">
    <location>
        <begin position="16"/>
        <end position="38"/>
    </location>
</feature>
<evidence type="ECO:0000256" key="10">
    <source>
        <dbReference type="ARBA" id="ARBA00022989"/>
    </source>
</evidence>
<keyword evidence="11" id="KW-0333">Golgi apparatus</keyword>
<keyword evidence="8" id="KW-0479">Metal-binding</keyword>
<comment type="catalytic activity">
    <reaction evidence="16">
        <text>N(4)-(alpha-D-Man-(1-&gt;3)-[alpha-D-Man-(1-&gt;3)-[alpha-D-Man-(1-&gt;6)]-alpha-D-Man-(1-&gt;6)]-beta-D-Man-(1-&gt;4)-beta-D-GlcNAc-(1-&gt;4)-beta-D-GlcNAc)-L-asparaginyl-[protein] (N-glucan mannose isomer 5A1,2) + UDP-N-acetyl-alpha-D-glucosamine = N(4)-{beta-D-GlcNAc-(1-&gt;2)-alpha-D-Man-(1-&gt;3)-[alpha-D-Man-(1-&gt;3)-[alpha-D-Man-(1-&gt;6)]-alpha-D-Man-(1-&gt;6)]-beta-D-Man-(1-&gt;4)-beta-D-GlcNAc-(1-&gt;4)-beta-D-GlcNAc}-L-asparaginyl-[protein] + UDP + H(+)</text>
        <dbReference type="Rhea" id="RHEA:11456"/>
        <dbReference type="Rhea" id="RHEA-COMP:14367"/>
        <dbReference type="Rhea" id="RHEA-COMP:14368"/>
        <dbReference type="ChEBI" id="CHEBI:15378"/>
        <dbReference type="ChEBI" id="CHEBI:57705"/>
        <dbReference type="ChEBI" id="CHEBI:58223"/>
        <dbReference type="ChEBI" id="CHEBI:59087"/>
        <dbReference type="ChEBI" id="CHEBI:60625"/>
        <dbReference type="EC" id="2.4.1.101"/>
    </reaction>
</comment>
<name>A0ABR2WK40_9FUNG</name>
<evidence type="ECO:0000256" key="6">
    <source>
        <dbReference type="ARBA" id="ARBA00022679"/>
    </source>
</evidence>
<comment type="similarity">
    <text evidence="4">Belongs to the glycosyltransferase 13 family.</text>
</comment>
<dbReference type="EMBL" id="JASJQH010001178">
    <property type="protein sequence ID" value="KAK9761893.1"/>
    <property type="molecule type" value="Genomic_DNA"/>
</dbReference>
<comment type="cofactor">
    <cofactor evidence="1">
        <name>Mn(2+)</name>
        <dbReference type="ChEBI" id="CHEBI:29035"/>
    </cofactor>
</comment>
<evidence type="ECO:0000256" key="14">
    <source>
        <dbReference type="ARBA" id="ARBA00038949"/>
    </source>
</evidence>
<gene>
    <name evidence="18" type="ORF">K7432_012862</name>
</gene>
<keyword evidence="5" id="KW-0328">Glycosyltransferase</keyword>
<evidence type="ECO:0000313" key="19">
    <source>
        <dbReference type="Proteomes" id="UP001479436"/>
    </source>
</evidence>
<dbReference type="Pfam" id="PF03071">
    <property type="entry name" value="GNT-I"/>
    <property type="match status" value="1"/>
</dbReference>
<keyword evidence="10 17" id="KW-1133">Transmembrane helix</keyword>
<evidence type="ECO:0000256" key="8">
    <source>
        <dbReference type="ARBA" id="ARBA00022723"/>
    </source>
</evidence>
<dbReference type="InterPro" id="IPR029044">
    <property type="entry name" value="Nucleotide-diphossugar_trans"/>
</dbReference>
<accession>A0ABR2WK40</accession>
<evidence type="ECO:0000256" key="1">
    <source>
        <dbReference type="ARBA" id="ARBA00001936"/>
    </source>
</evidence>
<evidence type="ECO:0000256" key="4">
    <source>
        <dbReference type="ARBA" id="ARBA00006492"/>
    </source>
</evidence>
<dbReference type="EC" id="2.4.1.101" evidence="14"/>
<keyword evidence="19" id="KW-1185">Reference proteome</keyword>
<sequence>MSLPIHLPRRFRTTNFICLSALVVISFIFIFTLTIVSYNTYCHDASVKGVMAGLEKEYWKEGEIDFLPILMPVCDRPEYLKEVLSALAKNHDIDKTVLIVSQDGNNREIEALIKNITLPSRVIHLRHIRPFLSIPSYVHTNEYATAANVKFLLEFAFDYLKAPGAIVLESDLKPAADMFTYFTWAFKNILQNPEYNNVLNINSFNMDSRPDSDPYTLTPAEFTVWGWCTSADRWSLLKDNWTKFGNWDINVQENIRIPNHMVSMTPLLARVKNIGRVGINFDMSEEEFHQWEKVYINEDRVIPYYNHVPHVVLTNLSSQAVEHFKA</sequence>
<evidence type="ECO:0000256" key="9">
    <source>
        <dbReference type="ARBA" id="ARBA00022968"/>
    </source>
</evidence>
<comment type="pathway">
    <text evidence="3">Protein modification; protein glycosylation.</text>
</comment>
<keyword evidence="12 17" id="KW-0472">Membrane</keyword>
<proteinExistence type="inferred from homology"/>
<dbReference type="InterPro" id="IPR052261">
    <property type="entry name" value="Glycosyltransferase_13"/>
</dbReference>
<evidence type="ECO:0000256" key="7">
    <source>
        <dbReference type="ARBA" id="ARBA00022692"/>
    </source>
</evidence>
<evidence type="ECO:0000256" key="12">
    <source>
        <dbReference type="ARBA" id="ARBA00023136"/>
    </source>
</evidence>
<evidence type="ECO:0000256" key="15">
    <source>
        <dbReference type="ARBA" id="ARBA00041712"/>
    </source>
</evidence>
<dbReference type="PANTHER" id="PTHR10468">
    <property type="entry name" value="PROTEIN O-LINKED-MANNOSE BETA-1,2-N-ACETYLGLUCOSAMINYLTRANSFERASE 1/ALPHA-1,3-MANNOSYL-GLYCOPROTEIN 2-BETA-N-ACETYLGLUCOSAMINYLTRANSFERASE"/>
    <property type="match status" value="1"/>
</dbReference>
<comment type="subcellular location">
    <subcellularLocation>
        <location evidence="2">Golgi apparatus membrane</location>
        <topology evidence="2">Single-pass type II membrane protein</topology>
    </subcellularLocation>
</comment>
<protein>
    <recommendedName>
        <fullName evidence="14">alpha-1,3-mannosyl-glycoprotein 2-beta-N-acetylglucosaminyltransferase</fullName>
        <ecNumber evidence="14">2.4.1.101</ecNumber>
    </recommendedName>
    <alternativeName>
        <fullName evidence="15">N-glycosyl-oligosaccharide-glycoprotein N-acetylglucosaminyltransferase I</fullName>
    </alternativeName>
</protein>
<dbReference type="SUPFAM" id="SSF53448">
    <property type="entry name" value="Nucleotide-diphospho-sugar transferases"/>
    <property type="match status" value="1"/>
</dbReference>
<keyword evidence="6" id="KW-0808">Transferase</keyword>
<evidence type="ECO:0000256" key="16">
    <source>
        <dbReference type="ARBA" id="ARBA00049421"/>
    </source>
</evidence>
<comment type="caution">
    <text evidence="18">The sequence shown here is derived from an EMBL/GenBank/DDBJ whole genome shotgun (WGS) entry which is preliminary data.</text>
</comment>